<dbReference type="GO" id="GO:0016020">
    <property type="term" value="C:membrane"/>
    <property type="evidence" value="ECO:0007669"/>
    <property type="project" value="InterPro"/>
</dbReference>
<dbReference type="SMART" id="SM00382">
    <property type="entry name" value="AAA"/>
    <property type="match status" value="1"/>
</dbReference>
<keyword evidence="3" id="KW-0547">Nucleotide-binding</keyword>
<dbReference type="CDD" id="cd03220">
    <property type="entry name" value="ABC_KpsT_Wzt"/>
    <property type="match status" value="1"/>
</dbReference>
<dbReference type="PANTHER" id="PTHR46743:SF2">
    <property type="entry name" value="TEICHOIC ACIDS EXPORT ATP-BINDING PROTEIN TAGH"/>
    <property type="match status" value="1"/>
</dbReference>
<evidence type="ECO:0000256" key="4">
    <source>
        <dbReference type="ARBA" id="ARBA00022840"/>
    </source>
</evidence>
<dbReference type="InterPro" id="IPR027417">
    <property type="entry name" value="P-loop_NTPase"/>
</dbReference>
<accession>A0A3M9N309</accession>
<sequence>MSTVIKVENISKQYRLGQTGTGSIAHDVNRAWYRIRGKEDPYLKIGETNDRASKGSSDYVWALRDINFDVKQGEVLGIIGRNGAGKSTLLKILSRTTSPTIGEIKIKGRVASLLEVGTGFHPELTGRENIFLNGAILGMTKKEIKSKFDEIVDFAGVERYIDTPVKRYSSGMYVRLAFGVAAHLEPEILIVDEVLAVGDAEFQKKALGKMKDVSGKEGRTVLFVSHNMQSIGALTAHCLLMNNGLIENNGKTSDIIQQYYKTNFHGNIEYSNNEISDSIPTITSVVLMTSHPNNVQEINHKLRVIIKINVPRPIKNAAISFQIFNSQNDPVIHILNLNSELNFCNQSGVYELESVIPKLRLYPDDYYLVVHFADSFSKKKFQTLERVCPFEVKVFDEVRDYYWNKNNAIYVEENFWKINHLNFYEKN</sequence>
<proteinExistence type="inferred from homology"/>
<dbReference type="Gene3D" id="3.40.50.300">
    <property type="entry name" value="P-loop containing nucleotide triphosphate hydrolases"/>
    <property type="match status" value="1"/>
</dbReference>
<dbReference type="EMBL" id="RJJR01000026">
    <property type="protein sequence ID" value="RNI32190.1"/>
    <property type="molecule type" value="Genomic_DNA"/>
</dbReference>
<feature type="domain" description="ABC transporter" evidence="5">
    <location>
        <begin position="43"/>
        <end position="268"/>
    </location>
</feature>
<dbReference type="PANTHER" id="PTHR46743">
    <property type="entry name" value="TEICHOIC ACIDS EXPORT ATP-BINDING PROTEIN TAGH"/>
    <property type="match status" value="1"/>
</dbReference>
<keyword evidence="4 6" id="KW-0067">ATP-binding</keyword>
<dbReference type="GO" id="GO:0140359">
    <property type="term" value="F:ABC-type transporter activity"/>
    <property type="evidence" value="ECO:0007669"/>
    <property type="project" value="InterPro"/>
</dbReference>
<dbReference type="GO" id="GO:0016887">
    <property type="term" value="F:ATP hydrolysis activity"/>
    <property type="evidence" value="ECO:0007669"/>
    <property type="project" value="InterPro"/>
</dbReference>
<comment type="caution">
    <text evidence="6">The sequence shown here is derived from an EMBL/GenBank/DDBJ whole genome shotgun (WGS) entry which is preliminary data.</text>
</comment>
<reference evidence="6 7" key="1">
    <citation type="submission" date="2018-11" db="EMBL/GenBank/DDBJ databases">
        <title>Draft genome sequence of Ferruginibacter sp. BO-59.</title>
        <authorList>
            <person name="Im W.T."/>
        </authorList>
    </citation>
    <scope>NUCLEOTIDE SEQUENCE [LARGE SCALE GENOMIC DNA]</scope>
    <source>
        <strain evidence="6 7">BO-59</strain>
    </source>
</reference>
<name>A0A3M9N309_9BACT</name>
<gene>
    <name evidence="6" type="ORF">EFY79_20365</name>
</gene>
<dbReference type="InterPro" id="IPR003593">
    <property type="entry name" value="AAA+_ATPase"/>
</dbReference>
<evidence type="ECO:0000256" key="3">
    <source>
        <dbReference type="ARBA" id="ARBA00022741"/>
    </source>
</evidence>
<evidence type="ECO:0000313" key="7">
    <source>
        <dbReference type="Proteomes" id="UP000267223"/>
    </source>
</evidence>
<dbReference type="PROSITE" id="PS50893">
    <property type="entry name" value="ABC_TRANSPORTER_2"/>
    <property type="match status" value="1"/>
</dbReference>
<evidence type="ECO:0000256" key="1">
    <source>
        <dbReference type="ARBA" id="ARBA00005417"/>
    </source>
</evidence>
<keyword evidence="2" id="KW-0813">Transport</keyword>
<dbReference type="GO" id="GO:0005524">
    <property type="term" value="F:ATP binding"/>
    <property type="evidence" value="ECO:0007669"/>
    <property type="project" value="UniProtKB-KW"/>
</dbReference>
<dbReference type="AlphaFoldDB" id="A0A3M9N309"/>
<dbReference type="InterPro" id="IPR050683">
    <property type="entry name" value="Bact_Polysacc_Export_ATP-bd"/>
</dbReference>
<dbReference type="Gene3D" id="2.70.50.60">
    <property type="entry name" value="abc- transporter (atp binding component) like domain"/>
    <property type="match status" value="1"/>
</dbReference>
<keyword evidence="7" id="KW-1185">Reference proteome</keyword>
<dbReference type="Pfam" id="PF00005">
    <property type="entry name" value="ABC_tran"/>
    <property type="match status" value="1"/>
</dbReference>
<evidence type="ECO:0000313" key="6">
    <source>
        <dbReference type="EMBL" id="RNI32190.1"/>
    </source>
</evidence>
<evidence type="ECO:0000256" key="2">
    <source>
        <dbReference type="ARBA" id="ARBA00022448"/>
    </source>
</evidence>
<dbReference type="Proteomes" id="UP000267223">
    <property type="component" value="Unassembled WGS sequence"/>
</dbReference>
<protein>
    <submittedName>
        <fullName evidence="6">ATP-binding cassette domain-containing protein</fullName>
    </submittedName>
</protein>
<organism evidence="6 7">
    <name type="scientific">Hanamia caeni</name>
    <dbReference type="NCBI Taxonomy" id="2294116"/>
    <lineage>
        <taxon>Bacteria</taxon>
        <taxon>Pseudomonadati</taxon>
        <taxon>Bacteroidota</taxon>
        <taxon>Chitinophagia</taxon>
        <taxon>Chitinophagales</taxon>
        <taxon>Chitinophagaceae</taxon>
        <taxon>Hanamia</taxon>
    </lineage>
</organism>
<dbReference type="SUPFAM" id="SSF52540">
    <property type="entry name" value="P-loop containing nucleoside triphosphate hydrolases"/>
    <property type="match status" value="1"/>
</dbReference>
<dbReference type="OrthoDB" id="9785229at2"/>
<dbReference type="RefSeq" id="WP_123122606.1">
    <property type="nucleotide sequence ID" value="NZ_RJJR01000026.1"/>
</dbReference>
<comment type="similarity">
    <text evidence="1">Belongs to the ABC transporter superfamily.</text>
</comment>
<dbReference type="InterPro" id="IPR003439">
    <property type="entry name" value="ABC_transporter-like_ATP-bd"/>
</dbReference>
<dbReference type="InterPro" id="IPR015860">
    <property type="entry name" value="ABC_transpr_TagH-like"/>
</dbReference>
<evidence type="ECO:0000259" key="5">
    <source>
        <dbReference type="PROSITE" id="PS50893"/>
    </source>
</evidence>